<evidence type="ECO:0000313" key="1">
    <source>
        <dbReference type="EMBL" id="MBA0798948.1"/>
    </source>
</evidence>
<proteinExistence type="predicted"/>
<protein>
    <submittedName>
        <fullName evidence="1">Uncharacterized protein</fullName>
    </submittedName>
</protein>
<dbReference type="OrthoDB" id="691528at2759"/>
<accession>A0A7J9GNM6</accession>
<organism evidence="1 2">
    <name type="scientific">Gossypium harknessii</name>
    <dbReference type="NCBI Taxonomy" id="34285"/>
    <lineage>
        <taxon>Eukaryota</taxon>
        <taxon>Viridiplantae</taxon>
        <taxon>Streptophyta</taxon>
        <taxon>Embryophyta</taxon>
        <taxon>Tracheophyta</taxon>
        <taxon>Spermatophyta</taxon>
        <taxon>Magnoliopsida</taxon>
        <taxon>eudicotyledons</taxon>
        <taxon>Gunneridae</taxon>
        <taxon>Pentapetalae</taxon>
        <taxon>rosids</taxon>
        <taxon>malvids</taxon>
        <taxon>Malvales</taxon>
        <taxon>Malvaceae</taxon>
        <taxon>Malvoideae</taxon>
        <taxon>Gossypium</taxon>
    </lineage>
</organism>
<gene>
    <name evidence="1" type="ORF">Gohar_009494</name>
</gene>
<dbReference type="AlphaFoldDB" id="A0A7J9GNM6"/>
<dbReference type="EMBL" id="JABFAD010000005">
    <property type="protein sequence ID" value="MBA0798948.1"/>
    <property type="molecule type" value="Genomic_DNA"/>
</dbReference>
<sequence length="34" mass="3736">MELHSKVSCAACQEPCEVSFTGQEPLFSILSCNF</sequence>
<dbReference type="Proteomes" id="UP000593560">
    <property type="component" value="Unassembled WGS sequence"/>
</dbReference>
<evidence type="ECO:0000313" key="2">
    <source>
        <dbReference type="Proteomes" id="UP000593560"/>
    </source>
</evidence>
<comment type="caution">
    <text evidence="1">The sequence shown here is derived from an EMBL/GenBank/DDBJ whole genome shotgun (WGS) entry which is preliminary data.</text>
</comment>
<name>A0A7J9GNM6_9ROSI</name>
<reference evidence="1 2" key="1">
    <citation type="journal article" date="2019" name="Genome Biol. Evol.">
        <title>Insights into the evolution of the New World diploid cottons (Gossypium, subgenus Houzingenia) based on genome sequencing.</title>
        <authorList>
            <person name="Grover C.E."/>
            <person name="Arick M.A. 2nd"/>
            <person name="Thrash A."/>
            <person name="Conover J.L."/>
            <person name="Sanders W.S."/>
            <person name="Peterson D.G."/>
            <person name="Frelichowski J.E."/>
            <person name="Scheffler J.A."/>
            <person name="Scheffler B.E."/>
            <person name="Wendel J.F."/>
        </authorList>
    </citation>
    <scope>NUCLEOTIDE SEQUENCE [LARGE SCALE GENOMIC DNA]</scope>
    <source>
        <strain evidence="1">0</strain>
        <tissue evidence="1">Leaf</tissue>
    </source>
</reference>
<keyword evidence="2" id="KW-1185">Reference proteome</keyword>